<dbReference type="EMBL" id="MHIE01000021">
    <property type="protein sequence ID" value="OGY45394.1"/>
    <property type="molecule type" value="Genomic_DNA"/>
</dbReference>
<comment type="caution">
    <text evidence="1">The sequence shown here is derived from an EMBL/GenBank/DDBJ whole genome shotgun (WGS) entry which is preliminary data.</text>
</comment>
<dbReference type="Proteomes" id="UP000178240">
    <property type="component" value="Unassembled WGS sequence"/>
</dbReference>
<organism evidence="1 2">
    <name type="scientific">Candidatus Buchananbacteria bacterium RIFCSPHIGHO2_01_FULL_44_11</name>
    <dbReference type="NCBI Taxonomy" id="1797535"/>
    <lineage>
        <taxon>Bacteria</taxon>
        <taxon>Candidatus Buchananiibacteriota</taxon>
    </lineage>
</organism>
<accession>A0A1G1XZN8</accession>
<evidence type="ECO:0000313" key="1">
    <source>
        <dbReference type="EMBL" id="OGY45394.1"/>
    </source>
</evidence>
<proteinExistence type="predicted"/>
<name>A0A1G1XZN8_9BACT</name>
<gene>
    <name evidence="1" type="ORF">A2744_04285</name>
</gene>
<dbReference type="AlphaFoldDB" id="A0A1G1XZN8"/>
<protein>
    <submittedName>
        <fullName evidence="1">Uncharacterized protein</fullName>
    </submittedName>
</protein>
<reference evidence="1 2" key="1">
    <citation type="journal article" date="2016" name="Nat. Commun.">
        <title>Thousands of microbial genomes shed light on interconnected biogeochemical processes in an aquifer system.</title>
        <authorList>
            <person name="Anantharaman K."/>
            <person name="Brown C.T."/>
            <person name="Hug L.A."/>
            <person name="Sharon I."/>
            <person name="Castelle C.J."/>
            <person name="Probst A.J."/>
            <person name="Thomas B.C."/>
            <person name="Singh A."/>
            <person name="Wilkins M.J."/>
            <person name="Karaoz U."/>
            <person name="Brodie E.L."/>
            <person name="Williams K.H."/>
            <person name="Hubbard S.S."/>
            <person name="Banfield J.F."/>
        </authorList>
    </citation>
    <scope>NUCLEOTIDE SEQUENCE [LARGE SCALE GENOMIC DNA]</scope>
</reference>
<sequence length="321" mass="36132">MATTKIQVVPSGAELAEKLKPVTANVSLEHDGKKIPITPSKELLEFFHKIQAGADQMKSDDELASQLHYLGELLIRTLEDIPTDKEVWAKPKEQVITGCSEVIQFFLGVAGPFDSYAANAARHKAFKLLTEKILPALSEETTICNDNSMKLAYFPAELQGKVAHWLMEPRDLSRLQREQGKRGIGRFCLDLVSELCHRQWSRDNDAHFQPAQISDGDIARVVISFIEINSELVYRLSEGHCTVVVPHMIRVLFSGELRTALLEARQSATPQFVPVPLAQDNGRGVLLPKNQSLMSAFIVLWPKWLIEQSKEPIRKRTCLWL</sequence>
<evidence type="ECO:0000313" key="2">
    <source>
        <dbReference type="Proteomes" id="UP000178240"/>
    </source>
</evidence>